<dbReference type="EMBL" id="JAMRDG010000001">
    <property type="protein sequence ID" value="KAJ3701144.1"/>
    <property type="molecule type" value="Genomic_DNA"/>
</dbReference>
<protein>
    <recommendedName>
        <fullName evidence="4">F-box domain-containing protein</fullName>
    </recommendedName>
</protein>
<dbReference type="AlphaFoldDB" id="A0AAD5ZNU7"/>
<evidence type="ECO:0008006" key="4">
    <source>
        <dbReference type="Google" id="ProtNLM"/>
    </source>
</evidence>
<evidence type="ECO:0000313" key="3">
    <source>
        <dbReference type="Proteomes" id="UP001210211"/>
    </source>
</evidence>
<organism evidence="2 3">
    <name type="scientific">Rhynchospora tenuis</name>
    <dbReference type="NCBI Taxonomy" id="198213"/>
    <lineage>
        <taxon>Eukaryota</taxon>
        <taxon>Viridiplantae</taxon>
        <taxon>Streptophyta</taxon>
        <taxon>Embryophyta</taxon>
        <taxon>Tracheophyta</taxon>
        <taxon>Spermatophyta</taxon>
        <taxon>Magnoliopsida</taxon>
        <taxon>Liliopsida</taxon>
        <taxon>Poales</taxon>
        <taxon>Cyperaceae</taxon>
        <taxon>Cyperoideae</taxon>
        <taxon>Rhynchosporeae</taxon>
        <taxon>Rhynchospora</taxon>
    </lineage>
</organism>
<dbReference type="InterPro" id="IPR036047">
    <property type="entry name" value="F-box-like_dom_sf"/>
</dbReference>
<reference evidence="2 3" key="1">
    <citation type="journal article" date="2022" name="Cell">
        <title>Repeat-based holocentromeres influence genome architecture and karyotype evolution.</title>
        <authorList>
            <person name="Hofstatter P.G."/>
            <person name="Thangavel G."/>
            <person name="Lux T."/>
            <person name="Neumann P."/>
            <person name="Vondrak T."/>
            <person name="Novak P."/>
            <person name="Zhang M."/>
            <person name="Costa L."/>
            <person name="Castellani M."/>
            <person name="Scott A."/>
            <person name="Toegelov H."/>
            <person name="Fuchs J."/>
            <person name="Mata-Sucre Y."/>
            <person name="Dias Y."/>
            <person name="Vanzela A.L.L."/>
            <person name="Huettel B."/>
            <person name="Almeida C.C.S."/>
            <person name="Simkova H."/>
            <person name="Souza G."/>
            <person name="Pedrosa-Harand A."/>
            <person name="Macas J."/>
            <person name="Mayer K.F.X."/>
            <person name="Houben A."/>
            <person name="Marques A."/>
        </authorList>
    </citation>
    <scope>NUCLEOTIDE SEQUENCE [LARGE SCALE GENOMIC DNA]</scope>
    <source>
        <strain evidence="2">RhyTen1mFocal</strain>
    </source>
</reference>
<keyword evidence="3" id="KW-1185">Reference proteome</keyword>
<proteinExistence type="predicted"/>
<dbReference type="PANTHER" id="PTHR47149">
    <property type="entry name" value="F-BOX PROTEIN RMF"/>
    <property type="match status" value="1"/>
</dbReference>
<dbReference type="GO" id="GO:0005634">
    <property type="term" value="C:nucleus"/>
    <property type="evidence" value="ECO:0007669"/>
    <property type="project" value="TreeGrafter"/>
</dbReference>
<gene>
    <name evidence="2" type="ORF">LUZ61_004849</name>
</gene>
<dbReference type="GO" id="GO:0061458">
    <property type="term" value="P:reproductive system development"/>
    <property type="evidence" value="ECO:0007669"/>
    <property type="project" value="TreeGrafter"/>
</dbReference>
<name>A0AAD5ZNU7_9POAL</name>
<dbReference type="SUPFAM" id="SSF81383">
    <property type="entry name" value="F-box domain"/>
    <property type="match status" value="1"/>
</dbReference>
<feature type="region of interest" description="Disordered" evidence="1">
    <location>
        <begin position="110"/>
        <end position="135"/>
    </location>
</feature>
<accession>A0AAD5ZNU7</accession>
<sequence length="368" mass="42292">MAFSQFNYYQKLNRFNSNQAGKREREEDNNGEKGGILTYFRRKRTNANVGRLDGEKEGILTYFRRKRTNANVEMLDGEKEGILTYFRRKRTNTNVEMSNGEKGGMLTYERRRKRESNRDGGGERGGGGGISFKEGGALIPVNKERKLSRLSSPQTSFLMPHSTSNRYYLISDMWTEVVKHLGVKEMIILSSTSRWLNSLFSQGYIWKCAFLRDMNIPVSCPESFPWKEIYYSAFDGSHAFNLRHQDGHMHIEWIRLGAFYLSSQFVILRQTLSEPSMVPPVGVCLDISVKIIGMCCLDNARTGIWISGDVHVLDVRHFELFMEEGYKNGTWQYEDIAITIIPYPSAVATSGIFDLTHIRSPNTYRMIT</sequence>
<evidence type="ECO:0000256" key="1">
    <source>
        <dbReference type="SAM" id="MobiDB-lite"/>
    </source>
</evidence>
<dbReference type="PANTHER" id="PTHR47149:SF1">
    <property type="entry name" value="F-BOX PROTEIN RMF"/>
    <property type="match status" value="1"/>
</dbReference>
<dbReference type="Proteomes" id="UP001210211">
    <property type="component" value="Unassembled WGS sequence"/>
</dbReference>
<comment type="caution">
    <text evidence="2">The sequence shown here is derived from an EMBL/GenBank/DDBJ whole genome shotgun (WGS) entry which is preliminary data.</text>
</comment>
<evidence type="ECO:0000313" key="2">
    <source>
        <dbReference type="EMBL" id="KAJ3701144.1"/>
    </source>
</evidence>